<keyword evidence="2" id="KW-1185">Reference proteome</keyword>
<gene>
    <name evidence="1" type="ORF">JI435_447380</name>
</gene>
<accession>A0A7U2NR41</accession>
<dbReference type="Proteomes" id="UP000663193">
    <property type="component" value="Chromosome 22"/>
</dbReference>
<dbReference type="VEuPathDB" id="FungiDB:JI435_447380"/>
<proteinExistence type="predicted"/>
<evidence type="ECO:0000313" key="2">
    <source>
        <dbReference type="Proteomes" id="UP000663193"/>
    </source>
</evidence>
<evidence type="ECO:0000313" key="1">
    <source>
        <dbReference type="EMBL" id="QRD07397.1"/>
    </source>
</evidence>
<dbReference type="EMBL" id="CP069044">
    <property type="protein sequence ID" value="QRD07397.1"/>
    <property type="molecule type" value="Genomic_DNA"/>
</dbReference>
<organism evidence="1 2">
    <name type="scientific">Phaeosphaeria nodorum (strain SN15 / ATCC MYA-4574 / FGSC 10173)</name>
    <name type="common">Glume blotch fungus</name>
    <name type="synonym">Parastagonospora nodorum</name>
    <dbReference type="NCBI Taxonomy" id="321614"/>
    <lineage>
        <taxon>Eukaryota</taxon>
        <taxon>Fungi</taxon>
        <taxon>Dikarya</taxon>
        <taxon>Ascomycota</taxon>
        <taxon>Pezizomycotina</taxon>
        <taxon>Dothideomycetes</taxon>
        <taxon>Pleosporomycetidae</taxon>
        <taxon>Pleosporales</taxon>
        <taxon>Pleosporineae</taxon>
        <taxon>Phaeosphaeriaceae</taxon>
        <taxon>Parastagonospora</taxon>
    </lineage>
</organism>
<dbReference type="AlphaFoldDB" id="A0A7U2NR41"/>
<protein>
    <submittedName>
        <fullName evidence="1">Uncharacterized protein</fullName>
    </submittedName>
</protein>
<name>A0A7U2NR41_PHANO</name>
<sequence>MSSSLRSCGGRDGTIIRNSFSRLSALLDLPLGFLDGLFDHCPLLVHVVVLLAMLSLSHRNVLLQLLVPLVKSSIVHPLVQLELPPMMIFGSFDELIYRFWGRTVLTHSYVLSLRLRWTCNNRGFARVERAKGDTESMVEDGAEVSHGSESKQ</sequence>
<reference evidence="2" key="1">
    <citation type="journal article" date="2021" name="BMC Genomics">
        <title>Chromosome-level genome assembly and manually-curated proteome of model necrotroph Parastagonospora nodorum Sn15 reveals a genome-wide trove of candidate effector homologs, and redundancy of virulence-related functions within an accessory chromosome.</title>
        <authorList>
            <person name="Bertazzoni S."/>
            <person name="Jones D.A.B."/>
            <person name="Phan H.T."/>
            <person name="Tan K.-C."/>
            <person name="Hane J.K."/>
        </authorList>
    </citation>
    <scope>NUCLEOTIDE SEQUENCE [LARGE SCALE GENOMIC DNA]</scope>
    <source>
        <strain evidence="2">SN15 / ATCC MYA-4574 / FGSC 10173)</strain>
    </source>
</reference>